<keyword evidence="1" id="KW-0812">Transmembrane</keyword>
<feature type="transmembrane region" description="Helical" evidence="1">
    <location>
        <begin position="250"/>
        <end position="275"/>
    </location>
</feature>
<dbReference type="GO" id="GO:0016747">
    <property type="term" value="F:acyltransferase activity, transferring groups other than amino-acyl groups"/>
    <property type="evidence" value="ECO:0007669"/>
    <property type="project" value="InterPro"/>
</dbReference>
<keyword evidence="4" id="KW-1185">Reference proteome</keyword>
<evidence type="ECO:0000256" key="1">
    <source>
        <dbReference type="SAM" id="Phobius"/>
    </source>
</evidence>
<keyword evidence="3" id="KW-0378">Hydrolase</keyword>
<feature type="transmembrane region" description="Helical" evidence="1">
    <location>
        <begin position="197"/>
        <end position="214"/>
    </location>
</feature>
<feature type="transmembrane region" description="Helical" evidence="1">
    <location>
        <begin position="45"/>
        <end position="64"/>
    </location>
</feature>
<dbReference type="GO" id="GO:0016787">
    <property type="term" value="F:hydrolase activity"/>
    <property type="evidence" value="ECO:0007669"/>
    <property type="project" value="UniProtKB-KW"/>
</dbReference>
<dbReference type="Pfam" id="PF01757">
    <property type="entry name" value="Acyl_transf_3"/>
    <property type="match status" value="1"/>
</dbReference>
<dbReference type="GO" id="GO:0016020">
    <property type="term" value="C:membrane"/>
    <property type="evidence" value="ECO:0007669"/>
    <property type="project" value="TreeGrafter"/>
</dbReference>
<dbReference type="AlphaFoldDB" id="A0A1I1P7K0"/>
<protein>
    <submittedName>
        <fullName evidence="3">Peptidoglycan/LPS O-acetylase OafA/YrhL, contains acyltransferase and SGNH-hydrolase domains</fullName>
    </submittedName>
</protein>
<dbReference type="PANTHER" id="PTHR23028:SF53">
    <property type="entry name" value="ACYL_TRANSF_3 DOMAIN-CONTAINING PROTEIN"/>
    <property type="match status" value="1"/>
</dbReference>
<feature type="transmembrane region" description="Helical" evidence="1">
    <location>
        <begin position="85"/>
        <end position="107"/>
    </location>
</feature>
<name>A0A1I1P7K0_9FLAO</name>
<keyword evidence="1" id="KW-0472">Membrane</keyword>
<evidence type="ECO:0000313" key="4">
    <source>
        <dbReference type="Proteomes" id="UP000199439"/>
    </source>
</evidence>
<feature type="transmembrane region" description="Helical" evidence="1">
    <location>
        <begin position="171"/>
        <end position="191"/>
    </location>
</feature>
<dbReference type="STRING" id="870482.SAMN04487987_103262"/>
<evidence type="ECO:0000313" key="3">
    <source>
        <dbReference type="EMBL" id="SFD05807.1"/>
    </source>
</evidence>
<dbReference type="PANTHER" id="PTHR23028">
    <property type="entry name" value="ACETYLTRANSFERASE"/>
    <property type="match status" value="1"/>
</dbReference>
<dbReference type="GO" id="GO:0000271">
    <property type="term" value="P:polysaccharide biosynthetic process"/>
    <property type="evidence" value="ECO:0007669"/>
    <property type="project" value="TreeGrafter"/>
</dbReference>
<dbReference type="InterPro" id="IPR002656">
    <property type="entry name" value="Acyl_transf_3_dom"/>
</dbReference>
<feature type="domain" description="Acyltransferase 3" evidence="2">
    <location>
        <begin position="6"/>
        <end position="336"/>
    </location>
</feature>
<proteinExistence type="predicted"/>
<feature type="transmembrane region" description="Helical" evidence="1">
    <location>
        <begin position="226"/>
        <end position="244"/>
    </location>
</feature>
<sequence>MKKLPNLDALRFFLALLVIVFHLPNLSRNQGLPFYNDLPIFNKGIQAVYTFFILSGFLIVRLIYLEKETGRFSIRKFYLRRILRIFPLYYLVLIFGFLFYHMFLPYLGIPFETNYSLKEGLLLSVFFFPNIFAFSHDPGGILKILWSIGIEEQFYFLIAPLLYFLKKTKILQVLIGIAILYFIVFHSTSSAYLRNHFFVYFYLLSGGVIAILEVEKKLEFLKRSIIIPIIILSASLLFFFTNVFQFKDLWLTNLTAMVLLSLFIHVLSCNNFGIVIKNRIINYLGQISYGIYMLHIIALNAVVFIFIKFKEFAFFNNIFTIILINILTFALTIILAHLSYKYFEKPFLKLKTKFR</sequence>
<keyword evidence="3" id="KW-0012">Acyltransferase</keyword>
<evidence type="ECO:0000259" key="2">
    <source>
        <dbReference type="Pfam" id="PF01757"/>
    </source>
</evidence>
<dbReference type="Proteomes" id="UP000199439">
    <property type="component" value="Unassembled WGS sequence"/>
</dbReference>
<feature type="transmembrane region" description="Helical" evidence="1">
    <location>
        <begin position="319"/>
        <end position="343"/>
    </location>
</feature>
<accession>A0A1I1P7K0</accession>
<dbReference type="InterPro" id="IPR050879">
    <property type="entry name" value="Acyltransferase_3"/>
</dbReference>
<feature type="transmembrane region" description="Helical" evidence="1">
    <location>
        <begin position="287"/>
        <end position="307"/>
    </location>
</feature>
<reference evidence="4" key="1">
    <citation type="submission" date="2016-10" db="EMBL/GenBank/DDBJ databases">
        <authorList>
            <person name="Varghese N."/>
            <person name="Submissions S."/>
        </authorList>
    </citation>
    <scope>NUCLEOTIDE SEQUENCE [LARGE SCALE GENOMIC DNA]</scope>
    <source>
        <strain evidence="4">DSM 25730</strain>
    </source>
</reference>
<keyword evidence="3" id="KW-0808">Transferase</keyword>
<dbReference type="EMBL" id="FOMI01000003">
    <property type="protein sequence ID" value="SFD05807.1"/>
    <property type="molecule type" value="Genomic_DNA"/>
</dbReference>
<organism evidence="3 4">
    <name type="scientific">Algibacter pectinivorans</name>
    <dbReference type="NCBI Taxonomy" id="870482"/>
    <lineage>
        <taxon>Bacteria</taxon>
        <taxon>Pseudomonadati</taxon>
        <taxon>Bacteroidota</taxon>
        <taxon>Flavobacteriia</taxon>
        <taxon>Flavobacteriales</taxon>
        <taxon>Flavobacteriaceae</taxon>
        <taxon>Algibacter</taxon>
    </lineage>
</organism>
<keyword evidence="1" id="KW-1133">Transmembrane helix</keyword>
<gene>
    <name evidence="3" type="ORF">SAMN04487987_103262</name>
</gene>